<dbReference type="PROSITE" id="PS51419">
    <property type="entry name" value="RAB"/>
    <property type="match status" value="1"/>
</dbReference>
<dbReference type="GO" id="GO:0035556">
    <property type="term" value="P:intracellular signal transduction"/>
    <property type="evidence" value="ECO:0007669"/>
    <property type="project" value="InterPro"/>
</dbReference>
<evidence type="ECO:0000256" key="1">
    <source>
        <dbReference type="ARBA" id="ARBA00022741"/>
    </source>
</evidence>
<dbReference type="InterPro" id="IPR020849">
    <property type="entry name" value="Small_GTPase_Ras-type"/>
</dbReference>
<dbReference type="PROSITE" id="PS51490">
    <property type="entry name" value="KHA"/>
    <property type="match status" value="1"/>
</dbReference>
<dbReference type="PANTHER" id="PTHR24070">
    <property type="entry name" value="RAS, DI-RAS, AND RHEB FAMILY MEMBERS OF SMALL GTPASE SUPERFAMILY"/>
    <property type="match status" value="1"/>
</dbReference>
<keyword evidence="1" id="KW-0547">Nucleotide-binding</keyword>
<dbReference type="GO" id="GO:0016020">
    <property type="term" value="C:membrane"/>
    <property type="evidence" value="ECO:0007669"/>
    <property type="project" value="InterPro"/>
</dbReference>
<dbReference type="SMART" id="SM00174">
    <property type="entry name" value="RHO"/>
    <property type="match status" value="1"/>
</dbReference>
<dbReference type="InterPro" id="IPR021789">
    <property type="entry name" value="KHA_dom"/>
</dbReference>
<evidence type="ECO:0000256" key="2">
    <source>
        <dbReference type="ARBA" id="ARBA00023134"/>
    </source>
</evidence>
<evidence type="ECO:0000313" key="5">
    <source>
        <dbReference type="Proteomes" id="UP000011713"/>
    </source>
</evidence>
<keyword evidence="2" id="KW-0342">GTP-binding</keyword>
<proteinExistence type="predicted"/>
<dbReference type="Proteomes" id="UP000011713">
    <property type="component" value="Unassembled WGS sequence"/>
</dbReference>
<dbReference type="PROSITE" id="PS51421">
    <property type="entry name" value="RAS"/>
    <property type="match status" value="1"/>
</dbReference>
<sequence>MRLFIYCNEAGSEGKVMSLKSKDSVAKLKKVASKKLRVRAKRLFLASGAEISDVDELQNNDTLYVSQGEAFYKAIGPANGQETFHMSVLGSGGVGKSALTLRFVRDYFVKDWDPTIEDAYRKSISVDEGLCMLEILDTAGQDELQPFFDLHLQINESRRPLPPIILVANKKDVVDRDPAKCQVSTEEGRRIAHSYNARYIETSALTGVNVTAVFETFVREVRRRKVPKPKKSACSIL</sequence>
<dbReference type="EMBL" id="JH597778">
    <property type="status" value="NOT_ANNOTATED_CDS"/>
    <property type="molecule type" value="Genomic_DNA"/>
</dbReference>
<evidence type="ECO:0000313" key="4">
    <source>
        <dbReference type="EnsemblProtists" id="HpaP802211"/>
    </source>
</evidence>
<dbReference type="VEuPathDB" id="FungiDB:HpaG802211"/>
<dbReference type="PRINTS" id="PR00449">
    <property type="entry name" value="RASTRNSFRMNG"/>
</dbReference>
<dbReference type="SUPFAM" id="SSF52540">
    <property type="entry name" value="P-loop containing nucleoside triphosphate hydrolases"/>
    <property type="match status" value="1"/>
</dbReference>
<dbReference type="InterPro" id="IPR001806">
    <property type="entry name" value="Small_GTPase"/>
</dbReference>
<dbReference type="Pfam" id="PF11834">
    <property type="entry name" value="KHA"/>
    <property type="match status" value="1"/>
</dbReference>
<dbReference type="EnsemblProtists" id="HpaT802211">
    <property type="protein sequence ID" value="HpaP802211"/>
    <property type="gene ID" value="HpaG802211"/>
</dbReference>
<dbReference type="SUPFAM" id="SSF89837">
    <property type="entry name" value="Doublecortin (DC)"/>
    <property type="match status" value="1"/>
</dbReference>
<dbReference type="Gene3D" id="3.40.50.300">
    <property type="entry name" value="P-loop containing nucleotide triphosphate hydrolases"/>
    <property type="match status" value="2"/>
</dbReference>
<keyword evidence="5" id="KW-1185">Reference proteome</keyword>
<dbReference type="GO" id="GO:0005525">
    <property type="term" value="F:GTP binding"/>
    <property type="evidence" value="ECO:0007669"/>
    <property type="project" value="UniProtKB-KW"/>
</dbReference>
<dbReference type="OMA" id="ITHDEGK"/>
<organism evidence="4 5">
    <name type="scientific">Hyaloperonospora arabidopsidis (strain Emoy2)</name>
    <name type="common">Downy mildew agent</name>
    <name type="synonym">Peronospora arabidopsidis</name>
    <dbReference type="NCBI Taxonomy" id="559515"/>
    <lineage>
        <taxon>Eukaryota</taxon>
        <taxon>Sar</taxon>
        <taxon>Stramenopiles</taxon>
        <taxon>Oomycota</taxon>
        <taxon>Peronosporomycetes</taxon>
        <taxon>Peronosporales</taxon>
        <taxon>Peronosporaceae</taxon>
        <taxon>Hyaloperonospora</taxon>
    </lineage>
</organism>
<dbReference type="STRING" id="559515.M4B7F9"/>
<reference evidence="4" key="2">
    <citation type="submission" date="2015-06" db="UniProtKB">
        <authorList>
            <consortium name="EnsemblProtists"/>
        </authorList>
    </citation>
    <scope>IDENTIFICATION</scope>
    <source>
        <strain evidence="4">Emoy2</strain>
    </source>
</reference>
<dbReference type="HOGENOM" id="CLU_041217_9_8_1"/>
<reference evidence="5" key="1">
    <citation type="journal article" date="2010" name="Science">
        <title>Signatures of adaptation to obligate biotrophy in the Hyaloperonospora arabidopsidis genome.</title>
        <authorList>
            <person name="Baxter L."/>
            <person name="Tripathy S."/>
            <person name="Ishaque N."/>
            <person name="Boot N."/>
            <person name="Cabral A."/>
            <person name="Kemen E."/>
            <person name="Thines M."/>
            <person name="Ah-Fong A."/>
            <person name="Anderson R."/>
            <person name="Badejoko W."/>
            <person name="Bittner-Eddy P."/>
            <person name="Boore J.L."/>
            <person name="Chibucos M.C."/>
            <person name="Coates M."/>
            <person name="Dehal P."/>
            <person name="Delehaunty K."/>
            <person name="Dong S."/>
            <person name="Downton P."/>
            <person name="Dumas B."/>
            <person name="Fabro G."/>
            <person name="Fronick C."/>
            <person name="Fuerstenberg S.I."/>
            <person name="Fulton L."/>
            <person name="Gaulin E."/>
            <person name="Govers F."/>
            <person name="Hughes L."/>
            <person name="Humphray S."/>
            <person name="Jiang R.H."/>
            <person name="Judelson H."/>
            <person name="Kamoun S."/>
            <person name="Kyung K."/>
            <person name="Meijer H."/>
            <person name="Minx P."/>
            <person name="Morris P."/>
            <person name="Nelson J."/>
            <person name="Phuntumart V."/>
            <person name="Qutob D."/>
            <person name="Rehmany A."/>
            <person name="Rougon-Cardoso A."/>
            <person name="Ryden P."/>
            <person name="Torto-Alalibo T."/>
            <person name="Studholme D."/>
            <person name="Wang Y."/>
            <person name="Win J."/>
            <person name="Wood J."/>
            <person name="Clifton S.W."/>
            <person name="Rogers J."/>
            <person name="Van den Ackerveken G."/>
            <person name="Jones J.D."/>
            <person name="McDowell J.M."/>
            <person name="Beynon J."/>
            <person name="Tyler B.M."/>
        </authorList>
    </citation>
    <scope>NUCLEOTIDE SEQUENCE [LARGE SCALE GENOMIC DNA]</scope>
    <source>
        <strain evidence="5">Emoy2</strain>
    </source>
</reference>
<name>M4B7F9_HYAAE</name>
<dbReference type="InParanoid" id="M4B7F9"/>
<protein>
    <recommendedName>
        <fullName evidence="3">KHA domain-containing protein</fullName>
    </recommendedName>
</protein>
<dbReference type="InterPro" id="IPR027417">
    <property type="entry name" value="P-loop_NTPase"/>
</dbReference>
<feature type="domain" description="KHA" evidence="3">
    <location>
        <begin position="2"/>
        <end position="83"/>
    </location>
</feature>
<dbReference type="GO" id="GO:0003924">
    <property type="term" value="F:GTPase activity"/>
    <property type="evidence" value="ECO:0007669"/>
    <property type="project" value="InterPro"/>
</dbReference>
<dbReference type="AlphaFoldDB" id="M4B7F9"/>
<accession>M4B7F9</accession>
<evidence type="ECO:0000259" key="3">
    <source>
        <dbReference type="PROSITE" id="PS51490"/>
    </source>
</evidence>
<dbReference type="SMART" id="SM00175">
    <property type="entry name" value="RAB"/>
    <property type="match status" value="1"/>
</dbReference>
<dbReference type="SMART" id="SM00173">
    <property type="entry name" value="RAS"/>
    <property type="match status" value="1"/>
</dbReference>
<dbReference type="Pfam" id="PF00071">
    <property type="entry name" value="Ras"/>
    <property type="match status" value="2"/>
</dbReference>
<dbReference type="InterPro" id="IPR036572">
    <property type="entry name" value="Doublecortin_dom_sf"/>
</dbReference>
<dbReference type="eggNOG" id="KOG0395">
    <property type="taxonomic scope" value="Eukaryota"/>
</dbReference>